<comment type="caution">
    <text evidence="2">The sequence shown here is derived from an EMBL/GenBank/DDBJ whole genome shotgun (WGS) entry which is preliminary data.</text>
</comment>
<feature type="chain" id="PRO_5045087952" evidence="1">
    <location>
        <begin position="29"/>
        <end position="174"/>
    </location>
</feature>
<accession>A0ABS2NV75</accession>
<dbReference type="Proteomes" id="UP000737402">
    <property type="component" value="Unassembled WGS sequence"/>
</dbReference>
<evidence type="ECO:0000313" key="2">
    <source>
        <dbReference type="EMBL" id="MBM7618546.1"/>
    </source>
</evidence>
<proteinExistence type="predicted"/>
<reference evidence="2 3" key="1">
    <citation type="submission" date="2021-01" db="EMBL/GenBank/DDBJ databases">
        <title>Genomic Encyclopedia of Type Strains, Phase IV (KMG-IV): sequencing the most valuable type-strain genomes for metagenomic binning, comparative biology and taxonomic classification.</title>
        <authorList>
            <person name="Goeker M."/>
        </authorList>
    </citation>
    <scope>NUCLEOTIDE SEQUENCE [LARGE SCALE GENOMIC DNA]</scope>
    <source>
        <strain evidence="2 3">DSM 25879</strain>
    </source>
</reference>
<feature type="signal peptide" evidence="1">
    <location>
        <begin position="1"/>
        <end position="28"/>
    </location>
</feature>
<protein>
    <submittedName>
        <fullName evidence="2">Uncharacterized protein</fullName>
    </submittedName>
</protein>
<dbReference type="EMBL" id="JAFBED010000001">
    <property type="protein sequence ID" value="MBM7618546.1"/>
    <property type="molecule type" value="Genomic_DNA"/>
</dbReference>
<name>A0ABS2NV75_9BACI</name>
<keyword evidence="3" id="KW-1185">Reference proteome</keyword>
<dbReference type="RefSeq" id="WP_204412852.1">
    <property type="nucleotide sequence ID" value="NZ_JAFBED010000001.1"/>
</dbReference>
<evidence type="ECO:0000313" key="3">
    <source>
        <dbReference type="Proteomes" id="UP000737402"/>
    </source>
</evidence>
<sequence length="174" mass="19489">MKKKTKIITATVGALVLGLGIMTSDALAEGKQKLAHLVLEHEQKIAALEEAFQSLSPSSGNAEIPQETLEALSREVEITLFQFDDYWDEEIGDMAKININEYKVIDSNGEAIVQVFIEGNYGWKQDDSGTFEPGRVLAYNFINHFHPFAEIYGVEVNYEFYQNGERVGAELLKP</sequence>
<gene>
    <name evidence="2" type="ORF">JOC95_000388</name>
</gene>
<keyword evidence="1" id="KW-0732">Signal</keyword>
<organism evidence="2 3">
    <name type="scientific">Sutcliffiella tianshenii</name>
    <dbReference type="NCBI Taxonomy" id="1463404"/>
    <lineage>
        <taxon>Bacteria</taxon>
        <taxon>Bacillati</taxon>
        <taxon>Bacillota</taxon>
        <taxon>Bacilli</taxon>
        <taxon>Bacillales</taxon>
        <taxon>Bacillaceae</taxon>
        <taxon>Sutcliffiella</taxon>
    </lineage>
</organism>
<evidence type="ECO:0000256" key="1">
    <source>
        <dbReference type="SAM" id="SignalP"/>
    </source>
</evidence>